<organism evidence="2 3">
    <name type="scientific">Niveomyces insectorum RCEF 264</name>
    <dbReference type="NCBI Taxonomy" id="1081102"/>
    <lineage>
        <taxon>Eukaryota</taxon>
        <taxon>Fungi</taxon>
        <taxon>Dikarya</taxon>
        <taxon>Ascomycota</taxon>
        <taxon>Pezizomycotina</taxon>
        <taxon>Sordariomycetes</taxon>
        <taxon>Hypocreomycetidae</taxon>
        <taxon>Hypocreales</taxon>
        <taxon>Cordycipitaceae</taxon>
        <taxon>Niveomyces</taxon>
    </lineage>
</organism>
<evidence type="ECO:0000313" key="2">
    <source>
        <dbReference type="EMBL" id="OAA64348.1"/>
    </source>
</evidence>
<dbReference type="STRING" id="1081102.A0A167WZE5"/>
<gene>
    <name evidence="2" type="ORF">SPI_02995</name>
</gene>
<name>A0A167WZE5_9HYPO</name>
<dbReference type="OrthoDB" id="2104739at2759"/>
<sequence length="380" mass="42913">MQLRHRHQASLEGVIDFSIVTNLTETQHTDGQRRFYEIVSHFEALPGSTTPYSKPLLVRGLYDFAAPGQSKDNVLVVFFEAMRIPMVGNEALDYGSLKSDFDDFAEYMRENFLQPLKVAGYKTPLQSPRIDSALDRLQARHAEVGTPDRIDTLREDCLKRDRYRCVVTRAFDNREFRRRMEAGITTDDDGASFDLGPTLPRGLHVAHILPHALTKAESENNSELDETKKTTLKILNMFDSGVLSLIEGIEIDRPRNAMTMAPEMHEDFGGFSIFFEPVPGAPAHTYRVQHFLHPAVARVYGLPVTRTFFQHATTIDPPSPRLLAIHRAVAHILHMSGAGKYIDKLLDDLNKDYVRSDGSTRLGEMMALRMGGWWNGTVRG</sequence>
<protein>
    <recommendedName>
        <fullName evidence="1">HNH nuclease domain-containing protein</fullName>
    </recommendedName>
</protein>
<feature type="domain" description="HNH nuclease" evidence="1">
    <location>
        <begin position="187"/>
        <end position="276"/>
    </location>
</feature>
<dbReference type="Proteomes" id="UP000076874">
    <property type="component" value="Unassembled WGS sequence"/>
</dbReference>
<keyword evidence="3" id="KW-1185">Reference proteome</keyword>
<dbReference type="AlphaFoldDB" id="A0A167WZE5"/>
<accession>A0A167WZE5</accession>
<reference evidence="2 3" key="1">
    <citation type="journal article" date="2016" name="Genome Biol. Evol.">
        <title>Divergent and convergent evolution of fungal pathogenicity.</title>
        <authorList>
            <person name="Shang Y."/>
            <person name="Xiao G."/>
            <person name="Zheng P."/>
            <person name="Cen K."/>
            <person name="Zhan S."/>
            <person name="Wang C."/>
        </authorList>
    </citation>
    <scope>NUCLEOTIDE SEQUENCE [LARGE SCALE GENOMIC DNA]</scope>
    <source>
        <strain evidence="2 3">RCEF 264</strain>
    </source>
</reference>
<evidence type="ECO:0000313" key="3">
    <source>
        <dbReference type="Proteomes" id="UP000076874"/>
    </source>
</evidence>
<evidence type="ECO:0000259" key="1">
    <source>
        <dbReference type="Pfam" id="PF13391"/>
    </source>
</evidence>
<comment type="caution">
    <text evidence="2">The sequence shown here is derived from an EMBL/GenBank/DDBJ whole genome shotgun (WGS) entry which is preliminary data.</text>
</comment>
<dbReference type="EMBL" id="AZHD01000004">
    <property type="protein sequence ID" value="OAA64348.1"/>
    <property type="molecule type" value="Genomic_DNA"/>
</dbReference>
<proteinExistence type="predicted"/>
<dbReference type="Pfam" id="PF13391">
    <property type="entry name" value="HNH_2"/>
    <property type="match status" value="1"/>
</dbReference>
<dbReference type="InterPro" id="IPR003615">
    <property type="entry name" value="HNH_nuc"/>
</dbReference>